<proteinExistence type="predicted"/>
<comment type="caution">
    <text evidence="1">The sequence shown here is derived from an EMBL/GenBank/DDBJ whole genome shotgun (WGS) entry which is preliminary data.</text>
</comment>
<gene>
    <name evidence="1" type="ORF">BDM02DRAFT_3129832</name>
</gene>
<keyword evidence="2" id="KW-1185">Reference proteome</keyword>
<reference evidence="1" key="2">
    <citation type="journal article" date="2020" name="Nat. Commun.">
        <title>Large-scale genome sequencing of mycorrhizal fungi provides insights into the early evolution of symbiotic traits.</title>
        <authorList>
            <person name="Miyauchi S."/>
            <person name="Kiss E."/>
            <person name="Kuo A."/>
            <person name="Drula E."/>
            <person name="Kohler A."/>
            <person name="Sanchez-Garcia M."/>
            <person name="Morin E."/>
            <person name="Andreopoulos B."/>
            <person name="Barry K.W."/>
            <person name="Bonito G."/>
            <person name="Buee M."/>
            <person name="Carver A."/>
            <person name="Chen C."/>
            <person name="Cichocki N."/>
            <person name="Clum A."/>
            <person name="Culley D."/>
            <person name="Crous P.W."/>
            <person name="Fauchery L."/>
            <person name="Girlanda M."/>
            <person name="Hayes R.D."/>
            <person name="Keri Z."/>
            <person name="LaButti K."/>
            <person name="Lipzen A."/>
            <person name="Lombard V."/>
            <person name="Magnuson J."/>
            <person name="Maillard F."/>
            <person name="Murat C."/>
            <person name="Nolan M."/>
            <person name="Ohm R.A."/>
            <person name="Pangilinan J."/>
            <person name="Pereira M.F."/>
            <person name="Perotto S."/>
            <person name="Peter M."/>
            <person name="Pfister S."/>
            <person name="Riley R."/>
            <person name="Sitrit Y."/>
            <person name="Stielow J.B."/>
            <person name="Szollosi G."/>
            <person name="Zifcakova L."/>
            <person name="Stursova M."/>
            <person name="Spatafora J.W."/>
            <person name="Tedersoo L."/>
            <person name="Vaario L.M."/>
            <person name="Yamada A."/>
            <person name="Yan M."/>
            <person name="Wang P."/>
            <person name="Xu J."/>
            <person name="Bruns T."/>
            <person name="Baldrian P."/>
            <person name="Vilgalys R."/>
            <person name="Dunand C."/>
            <person name="Henrissat B."/>
            <person name="Grigoriev I.V."/>
            <person name="Hibbett D."/>
            <person name="Nagy L.G."/>
            <person name="Martin F.M."/>
        </authorList>
    </citation>
    <scope>NUCLEOTIDE SEQUENCE</scope>
    <source>
        <strain evidence="1">P2</strain>
    </source>
</reference>
<accession>A0ACB6ZCZ5</accession>
<name>A0ACB6ZCZ5_THEGA</name>
<dbReference type="Proteomes" id="UP000886501">
    <property type="component" value="Unassembled WGS sequence"/>
</dbReference>
<sequence>MFHWLQKKWAKGLVAQKPKNFQTVRPSMLAQQSEDRRGKAQVPRQESQMVQHIENRRSSRTFQNILFILLPYTEDLLRRCSVFITTEVLIVIADPQDMALEATAIACGRELITFQRPPCWSSVFERLGTRHRQPRRHNREDTLLTLNRATTAAFVEFPSWSPLELEQMQASVACDPGRFRNPNKHNPLRTPPPTLGCSIYSSVGICTVKDPASTPKIAQTVRILDPGSAPTFPPRNVTSRHADPNKVHRHNLVIPLNRADVQSVRKSWLKDLVTLHNPRSPITFLNYLHSQGRPVSSINNGSPIPSRKEFADRLAWPTGYVQLNGVYVFYGEQAIVIPKGPDGTLILFPAADILFNLRTKATRDMVLREFKATNYGVVNSRTIDNPYEPLRERQIDDSTAKRAEPNNDQEEIHQQSAPPPRITTRDHPPLAAADLIQTSTSGNNGDDAFLLTSQSSPTNGPVHVLPDHAQESGSEASLPSDFDVEVSGMTDSSTSTSSSVNTPPTSPGSSSPILGDHPGCRDVNRDLPSKVYVTRTYQLVPKDADTEPVPRAHIQGCTESAHGLGDTLLSVMSVKAGEIAGDLMRA</sequence>
<reference evidence="1" key="1">
    <citation type="submission" date="2019-10" db="EMBL/GenBank/DDBJ databases">
        <authorList>
            <consortium name="DOE Joint Genome Institute"/>
            <person name="Kuo A."/>
            <person name="Miyauchi S."/>
            <person name="Kiss E."/>
            <person name="Drula E."/>
            <person name="Kohler A."/>
            <person name="Sanchez-Garcia M."/>
            <person name="Andreopoulos B."/>
            <person name="Barry K.W."/>
            <person name="Bonito G."/>
            <person name="Buee M."/>
            <person name="Carver A."/>
            <person name="Chen C."/>
            <person name="Cichocki N."/>
            <person name="Clum A."/>
            <person name="Culley D."/>
            <person name="Crous P.W."/>
            <person name="Fauchery L."/>
            <person name="Girlanda M."/>
            <person name="Hayes R."/>
            <person name="Keri Z."/>
            <person name="Labutti K."/>
            <person name="Lipzen A."/>
            <person name="Lombard V."/>
            <person name="Magnuson J."/>
            <person name="Maillard F."/>
            <person name="Morin E."/>
            <person name="Murat C."/>
            <person name="Nolan M."/>
            <person name="Ohm R."/>
            <person name="Pangilinan J."/>
            <person name="Pereira M."/>
            <person name="Perotto S."/>
            <person name="Peter M."/>
            <person name="Riley R."/>
            <person name="Sitrit Y."/>
            <person name="Stielow B."/>
            <person name="Szollosi G."/>
            <person name="Zifcakova L."/>
            <person name="Stursova M."/>
            <person name="Spatafora J.W."/>
            <person name="Tedersoo L."/>
            <person name="Vaario L.-M."/>
            <person name="Yamada A."/>
            <person name="Yan M."/>
            <person name="Wang P."/>
            <person name="Xu J."/>
            <person name="Bruns T."/>
            <person name="Baldrian P."/>
            <person name="Vilgalys R."/>
            <person name="Henrissat B."/>
            <person name="Grigoriev I.V."/>
            <person name="Hibbett D."/>
            <person name="Nagy L.G."/>
            <person name="Martin F.M."/>
        </authorList>
    </citation>
    <scope>NUCLEOTIDE SEQUENCE</scope>
    <source>
        <strain evidence="1">P2</strain>
    </source>
</reference>
<evidence type="ECO:0000313" key="2">
    <source>
        <dbReference type="Proteomes" id="UP000886501"/>
    </source>
</evidence>
<evidence type="ECO:0000313" key="1">
    <source>
        <dbReference type="EMBL" id="KAF9647268.1"/>
    </source>
</evidence>
<protein>
    <submittedName>
        <fullName evidence="1">Uncharacterized protein</fullName>
    </submittedName>
</protein>
<dbReference type="EMBL" id="MU118037">
    <property type="protein sequence ID" value="KAF9647268.1"/>
    <property type="molecule type" value="Genomic_DNA"/>
</dbReference>
<organism evidence="1 2">
    <name type="scientific">Thelephora ganbajun</name>
    <name type="common">Ganba fungus</name>
    <dbReference type="NCBI Taxonomy" id="370292"/>
    <lineage>
        <taxon>Eukaryota</taxon>
        <taxon>Fungi</taxon>
        <taxon>Dikarya</taxon>
        <taxon>Basidiomycota</taxon>
        <taxon>Agaricomycotina</taxon>
        <taxon>Agaricomycetes</taxon>
        <taxon>Thelephorales</taxon>
        <taxon>Thelephoraceae</taxon>
        <taxon>Thelephora</taxon>
    </lineage>
</organism>